<organism evidence="2 3">
    <name type="scientific">Berkelbacteria bacterium GW2011_GWE1_39_12</name>
    <dbReference type="NCBI Taxonomy" id="1618337"/>
    <lineage>
        <taxon>Bacteria</taxon>
        <taxon>Candidatus Berkelbacteria</taxon>
    </lineage>
</organism>
<dbReference type="EMBL" id="CP011213">
    <property type="protein sequence ID" value="AKM82193.1"/>
    <property type="molecule type" value="Genomic_DNA"/>
</dbReference>
<evidence type="ECO:0000256" key="1">
    <source>
        <dbReference type="SAM" id="Phobius"/>
    </source>
</evidence>
<keyword evidence="1" id="KW-0812">Transmembrane</keyword>
<protein>
    <recommendedName>
        <fullName evidence="4">DUF2304 domain-containing protein</fullName>
    </recommendedName>
</protein>
<evidence type="ECO:0000313" key="2">
    <source>
        <dbReference type="EMBL" id="AKM82193.1"/>
    </source>
</evidence>
<dbReference type="AlphaFoldDB" id="A0A0G4B426"/>
<name>A0A0G4B426_9BACT</name>
<dbReference type="Pfam" id="PF10066">
    <property type="entry name" value="DUF2304"/>
    <property type="match status" value="1"/>
</dbReference>
<keyword evidence="1" id="KW-0472">Membrane</keyword>
<gene>
    <name evidence="2" type="ORF">UT28_C0001G0387</name>
</gene>
<sequence>MLLVKILSLFFGVIVIAKTMTDFKKKEENWQVFLFWIIVWLGVIFVAFNPAIINEMVLKLSNRSITVGQIVGIGFVFMLYILYRVYVKAHRQEKQFSRLIRKIALMDLKSSKIVNKK</sequence>
<evidence type="ECO:0000313" key="3">
    <source>
        <dbReference type="Proteomes" id="UP000035648"/>
    </source>
</evidence>
<keyword evidence="1" id="KW-1133">Transmembrane helix</keyword>
<reference evidence="2 3" key="1">
    <citation type="journal article" date="2015" name="Nature">
        <title>rRNA introns, odd ribosomes, and small enigmatic genomes across a large radiation of phyla.</title>
        <authorList>
            <person name="Brown C.T."/>
            <person name="Hug L.A."/>
            <person name="Thomas B.C."/>
            <person name="Sharon I."/>
            <person name="Castelle C.J."/>
            <person name="Singh A."/>
            <person name="Wilkins M.J."/>
            <person name="Williams K.H."/>
            <person name="Banfield J.F."/>
        </authorList>
    </citation>
    <scope>NUCLEOTIDE SEQUENCE [LARGE SCALE GENOMIC DNA]</scope>
</reference>
<feature type="transmembrane region" description="Helical" evidence="1">
    <location>
        <begin position="65"/>
        <end position="86"/>
    </location>
</feature>
<dbReference type="Proteomes" id="UP000035648">
    <property type="component" value="Chromosome"/>
</dbReference>
<feature type="transmembrane region" description="Helical" evidence="1">
    <location>
        <begin position="33"/>
        <end position="53"/>
    </location>
</feature>
<dbReference type="InterPro" id="IPR019277">
    <property type="entry name" value="DUF2304"/>
</dbReference>
<evidence type="ECO:0008006" key="4">
    <source>
        <dbReference type="Google" id="ProtNLM"/>
    </source>
</evidence>
<dbReference type="STRING" id="1618337.UT28_C0001G0387"/>
<accession>A0A0G4B426</accession>
<dbReference type="KEGG" id="bbgw:UT28_C0001G0387"/>
<proteinExistence type="predicted"/>